<dbReference type="EMBL" id="BIFQ01000001">
    <property type="protein sequence ID" value="GCE07462.1"/>
    <property type="molecule type" value="Genomic_DNA"/>
</dbReference>
<dbReference type="SUPFAM" id="SSF53335">
    <property type="entry name" value="S-adenosyl-L-methionine-dependent methyltransferases"/>
    <property type="match status" value="1"/>
</dbReference>
<evidence type="ECO:0000313" key="2">
    <source>
        <dbReference type="EMBL" id="GCE07462.1"/>
    </source>
</evidence>
<dbReference type="PANTHER" id="PTHR43861">
    <property type="entry name" value="TRANS-ACONITATE 2-METHYLTRANSFERASE-RELATED"/>
    <property type="match status" value="1"/>
</dbReference>
<feature type="domain" description="Methyltransferase type 11" evidence="1">
    <location>
        <begin position="53"/>
        <end position="147"/>
    </location>
</feature>
<keyword evidence="2" id="KW-0489">Methyltransferase</keyword>
<dbReference type="Proteomes" id="UP000287224">
    <property type="component" value="Unassembled WGS sequence"/>
</dbReference>
<keyword evidence="2" id="KW-0808">Transferase</keyword>
<accession>A0A401ZKW0</accession>
<comment type="caution">
    <text evidence="2">The sequence shown here is derived from an EMBL/GenBank/DDBJ whole genome shotgun (WGS) entry which is preliminary data.</text>
</comment>
<keyword evidence="3" id="KW-1185">Reference proteome</keyword>
<dbReference type="GO" id="GO:0008757">
    <property type="term" value="F:S-adenosylmethionine-dependent methyltransferase activity"/>
    <property type="evidence" value="ECO:0007669"/>
    <property type="project" value="InterPro"/>
</dbReference>
<dbReference type="OrthoDB" id="7365827at2"/>
<protein>
    <submittedName>
        <fullName evidence="2">Class I SAM-dependent methyltransferase</fullName>
    </submittedName>
</protein>
<dbReference type="Pfam" id="PF08241">
    <property type="entry name" value="Methyltransf_11"/>
    <property type="match status" value="1"/>
</dbReference>
<evidence type="ECO:0000313" key="3">
    <source>
        <dbReference type="Proteomes" id="UP000287224"/>
    </source>
</evidence>
<reference evidence="3" key="1">
    <citation type="submission" date="2018-12" db="EMBL/GenBank/DDBJ databases">
        <title>Tengunoibacter tsumagoiensis gen. nov., sp. nov., Dictyobacter kobayashii sp. nov., D. alpinus sp. nov., and D. joshuensis sp. nov. and description of Dictyobacteraceae fam. nov. within the order Ktedonobacterales isolated from Tengu-no-mugimeshi.</title>
        <authorList>
            <person name="Wang C.M."/>
            <person name="Zheng Y."/>
            <person name="Sakai Y."/>
            <person name="Toyoda A."/>
            <person name="Minakuchi Y."/>
            <person name="Abe K."/>
            <person name="Yokota A."/>
            <person name="Yabe S."/>
        </authorList>
    </citation>
    <scope>NUCLEOTIDE SEQUENCE [LARGE SCALE GENOMIC DNA]</scope>
    <source>
        <strain evidence="3">S-27</strain>
    </source>
</reference>
<dbReference type="InterPro" id="IPR013216">
    <property type="entry name" value="Methyltransf_11"/>
</dbReference>
<dbReference type="GO" id="GO:0032259">
    <property type="term" value="P:methylation"/>
    <property type="evidence" value="ECO:0007669"/>
    <property type="project" value="UniProtKB-KW"/>
</dbReference>
<dbReference type="Gene3D" id="3.40.50.150">
    <property type="entry name" value="Vaccinia Virus protein VP39"/>
    <property type="match status" value="1"/>
</dbReference>
<dbReference type="RefSeq" id="WP_126598740.1">
    <property type="nucleotide sequence ID" value="NZ_BIFQ01000001.1"/>
</dbReference>
<dbReference type="AlphaFoldDB" id="A0A401ZKW0"/>
<dbReference type="InterPro" id="IPR029063">
    <property type="entry name" value="SAM-dependent_MTases_sf"/>
</dbReference>
<evidence type="ECO:0000259" key="1">
    <source>
        <dbReference type="Pfam" id="PF08241"/>
    </source>
</evidence>
<organism evidence="2 3">
    <name type="scientific">Dictyobacter aurantiacus</name>
    <dbReference type="NCBI Taxonomy" id="1936993"/>
    <lineage>
        <taxon>Bacteria</taxon>
        <taxon>Bacillati</taxon>
        <taxon>Chloroflexota</taxon>
        <taxon>Ktedonobacteria</taxon>
        <taxon>Ktedonobacterales</taxon>
        <taxon>Dictyobacteraceae</taxon>
        <taxon>Dictyobacter</taxon>
    </lineage>
</organism>
<proteinExistence type="predicted"/>
<sequence>MDELTNTDIIDAYASYPQELIEGFGDEGDLTRQHLLNPAIFELLGDVRGRTILDAGCGQGYLCRLLARAGASVTGVEPVEKFYTYARRREQSEQLGIHYIQADLSTWIPTHSFDFVIANMVLMDIPDYESALKNCVAALRDGGGLIFSLLHPCFEEPGVAWKEKSYVEVRDYFRQRAVPQTHGGYFIHRPLSTYLNSVINAGCALQRIIEPRLDQAVAERHHAERYASVPGYIIIYAIKQPL</sequence>
<dbReference type="CDD" id="cd02440">
    <property type="entry name" value="AdoMet_MTases"/>
    <property type="match status" value="1"/>
</dbReference>
<gene>
    <name evidence="2" type="ORF">KDAU_47910</name>
</gene>
<name>A0A401ZKW0_9CHLR</name>